<evidence type="ECO:0000313" key="2">
    <source>
        <dbReference type="Proteomes" id="UP000245926"/>
    </source>
</evidence>
<dbReference type="AlphaFoldDB" id="A0A2U8W1Y8"/>
<dbReference type="OrthoDB" id="7999151at2"/>
<evidence type="ECO:0008006" key="3">
    <source>
        <dbReference type="Google" id="ProtNLM"/>
    </source>
</evidence>
<dbReference type="EMBL" id="CP029550">
    <property type="protein sequence ID" value="AWN40103.1"/>
    <property type="molecule type" value="Genomic_DNA"/>
</dbReference>
<protein>
    <recommendedName>
        <fullName evidence="3">DUF2188 domain-containing protein</fullName>
    </recommendedName>
</protein>
<accession>A0A2U8W1Y8</accession>
<reference evidence="2" key="1">
    <citation type="submission" date="2018-05" db="EMBL/GenBank/DDBJ databases">
        <title>Complete Genome Sequence of Methylobacterium sp. 17SD2-17.</title>
        <authorList>
            <person name="Srinivasan S."/>
        </authorList>
    </citation>
    <scope>NUCLEOTIDE SEQUENCE [LARGE SCALE GENOMIC DNA]</scope>
    <source>
        <strain evidence="2">17SD2-17</strain>
    </source>
</reference>
<dbReference type="RefSeq" id="WP_109887963.1">
    <property type="nucleotide sequence ID" value="NZ_CP029550.1"/>
</dbReference>
<proteinExistence type="predicted"/>
<keyword evidence="2" id="KW-1185">Reference proteome</keyword>
<dbReference type="Proteomes" id="UP000245926">
    <property type="component" value="Chromosome"/>
</dbReference>
<evidence type="ECO:0000313" key="1">
    <source>
        <dbReference type="EMBL" id="AWN40103.1"/>
    </source>
</evidence>
<gene>
    <name evidence="1" type="ORF">DK389_05575</name>
</gene>
<sequence>MEAEVDWSRYAVVHWTVDLQPDRGELRRCGRTRAFAGLAEAVLFATELNGPQRQTARVDCGGQTYHLPAIERFVTRSDFPHREESEAA</sequence>
<name>A0A2U8W1Y8_9HYPH</name>
<organism evidence="1 2">
    <name type="scientific">Methylobacterium durans</name>
    <dbReference type="NCBI Taxonomy" id="2202825"/>
    <lineage>
        <taxon>Bacteria</taxon>
        <taxon>Pseudomonadati</taxon>
        <taxon>Pseudomonadota</taxon>
        <taxon>Alphaproteobacteria</taxon>
        <taxon>Hyphomicrobiales</taxon>
        <taxon>Methylobacteriaceae</taxon>
        <taxon>Methylobacterium</taxon>
    </lineage>
</organism>
<dbReference type="KEGG" id="mets:DK389_05575"/>